<evidence type="ECO:0000256" key="3">
    <source>
        <dbReference type="ARBA" id="ARBA00022691"/>
    </source>
</evidence>
<keyword evidence="4" id="KW-0479">Metal-binding</keyword>
<sequence length="237" mass="25457">MALAGRRRLRVGGVVPYSTVDFPGRVSTVVFVQGCPWRCGYCHNPHLQPRSGRDTGWASVRSLLARRRGLVDAVVFSGGEPTSDPALVPAIKEVREQGFAAGLHTAGIYPPRLERALREVDWVGIDVKAPFERYAAVTGVAGSGVAARKSLQAVLDADCAYEVRMTLHPALATAGDVRELAGSLVAMGVRHFALQRFRSRGCANPAMRTGARAWEPDAALLAELTAAFPSFTYRDAA</sequence>
<dbReference type="SFLD" id="SFLDG01094">
    <property type="entry name" value="Uncharacterised_Radical_SAM_Su"/>
    <property type="match status" value="1"/>
</dbReference>
<organism evidence="8 9">
    <name type="scientific">Usitatibacter palustris</name>
    <dbReference type="NCBI Taxonomy" id="2732487"/>
    <lineage>
        <taxon>Bacteria</taxon>
        <taxon>Pseudomonadati</taxon>
        <taxon>Pseudomonadota</taxon>
        <taxon>Betaproteobacteria</taxon>
        <taxon>Nitrosomonadales</taxon>
        <taxon>Usitatibacteraceae</taxon>
        <taxon>Usitatibacter</taxon>
    </lineage>
</organism>
<reference evidence="8 9" key="1">
    <citation type="submission" date="2020-04" db="EMBL/GenBank/DDBJ databases">
        <title>Usitatibacter rugosus gen. nov., sp. nov. and Usitatibacter palustris sp. nov., novel members of Usitatibacteraceae fam. nov. within the order Nitrosomonadales isolated from soil.</title>
        <authorList>
            <person name="Huber K.J."/>
            <person name="Neumann-Schaal M."/>
            <person name="Geppert A."/>
            <person name="Luckner M."/>
            <person name="Wanner G."/>
            <person name="Overmann J."/>
        </authorList>
    </citation>
    <scope>NUCLEOTIDE SEQUENCE [LARGE SCALE GENOMIC DNA]</scope>
    <source>
        <strain evidence="8 9">Swamp67</strain>
    </source>
</reference>
<evidence type="ECO:0000256" key="6">
    <source>
        <dbReference type="ARBA" id="ARBA00023014"/>
    </source>
</evidence>
<dbReference type="SUPFAM" id="SSF102114">
    <property type="entry name" value="Radical SAM enzymes"/>
    <property type="match status" value="1"/>
</dbReference>
<dbReference type="SFLD" id="SFLDS00029">
    <property type="entry name" value="Radical_SAM"/>
    <property type="match status" value="1"/>
</dbReference>
<proteinExistence type="predicted"/>
<accession>A0A6M4H8C3</accession>
<dbReference type="KEGG" id="upl:DSM104440_01040"/>
<dbReference type="InterPro" id="IPR007197">
    <property type="entry name" value="rSAM"/>
</dbReference>
<keyword evidence="9" id="KW-1185">Reference proteome</keyword>
<dbReference type="InterPro" id="IPR013785">
    <property type="entry name" value="Aldolase_TIM"/>
</dbReference>
<dbReference type="AlphaFoldDB" id="A0A6M4H8C3"/>
<gene>
    <name evidence="8" type="primary">queE</name>
    <name evidence="8" type="ORF">DSM104440_01040</name>
</gene>
<dbReference type="InterPro" id="IPR058240">
    <property type="entry name" value="rSAM_sf"/>
</dbReference>
<dbReference type="GO" id="GO:0046872">
    <property type="term" value="F:metal ion binding"/>
    <property type="evidence" value="ECO:0007669"/>
    <property type="project" value="UniProtKB-KW"/>
</dbReference>
<dbReference type="InterPro" id="IPR034457">
    <property type="entry name" value="Organic_radical-activating"/>
</dbReference>
<evidence type="ECO:0000256" key="1">
    <source>
        <dbReference type="ARBA" id="ARBA00001966"/>
    </source>
</evidence>
<dbReference type="EMBL" id="CP053073">
    <property type="protein sequence ID" value="QJR14247.1"/>
    <property type="molecule type" value="Genomic_DNA"/>
</dbReference>
<protein>
    <submittedName>
        <fullName evidence="8">7-carboxy-7-deazaguanine synthase</fullName>
        <ecNumber evidence="8">4.3.99.3</ecNumber>
    </submittedName>
</protein>
<dbReference type="InParanoid" id="A0A6M4H8C3"/>
<feature type="domain" description="Radical SAM core" evidence="7">
    <location>
        <begin position="21"/>
        <end position="234"/>
    </location>
</feature>
<dbReference type="InterPro" id="IPR012840">
    <property type="entry name" value="NrdG2"/>
</dbReference>
<dbReference type="PROSITE" id="PS51918">
    <property type="entry name" value="RADICAL_SAM"/>
    <property type="match status" value="1"/>
</dbReference>
<evidence type="ECO:0000313" key="8">
    <source>
        <dbReference type="EMBL" id="QJR14247.1"/>
    </source>
</evidence>
<evidence type="ECO:0000256" key="2">
    <source>
        <dbReference type="ARBA" id="ARBA00022485"/>
    </source>
</evidence>
<dbReference type="Pfam" id="PF04055">
    <property type="entry name" value="Radical_SAM"/>
    <property type="match status" value="1"/>
</dbReference>
<keyword evidence="6" id="KW-0411">Iron-sulfur</keyword>
<dbReference type="PANTHER" id="PTHR30352:SF13">
    <property type="entry name" value="GLYCYL-RADICAL ENZYME ACTIVATING ENZYME YJJW-RELATED"/>
    <property type="match status" value="1"/>
</dbReference>
<comment type="cofactor">
    <cofactor evidence="1">
        <name>[4Fe-4S] cluster</name>
        <dbReference type="ChEBI" id="CHEBI:49883"/>
    </cofactor>
</comment>
<dbReference type="CDD" id="cd01335">
    <property type="entry name" value="Radical_SAM"/>
    <property type="match status" value="1"/>
</dbReference>
<dbReference type="Gene3D" id="3.20.20.70">
    <property type="entry name" value="Aldolase class I"/>
    <property type="match status" value="1"/>
</dbReference>
<dbReference type="NCBIfam" id="TIGR02495">
    <property type="entry name" value="NrdG2"/>
    <property type="match status" value="1"/>
</dbReference>
<dbReference type="GO" id="GO:0016829">
    <property type="term" value="F:lyase activity"/>
    <property type="evidence" value="ECO:0007669"/>
    <property type="project" value="UniProtKB-KW"/>
</dbReference>
<evidence type="ECO:0000259" key="7">
    <source>
        <dbReference type="PROSITE" id="PS51918"/>
    </source>
</evidence>
<dbReference type="GO" id="GO:0051539">
    <property type="term" value="F:4 iron, 4 sulfur cluster binding"/>
    <property type="evidence" value="ECO:0007669"/>
    <property type="project" value="UniProtKB-KW"/>
</dbReference>
<evidence type="ECO:0000313" key="9">
    <source>
        <dbReference type="Proteomes" id="UP000503096"/>
    </source>
</evidence>
<dbReference type="Proteomes" id="UP000503096">
    <property type="component" value="Chromosome"/>
</dbReference>
<evidence type="ECO:0000256" key="5">
    <source>
        <dbReference type="ARBA" id="ARBA00023004"/>
    </source>
</evidence>
<evidence type="ECO:0000256" key="4">
    <source>
        <dbReference type="ARBA" id="ARBA00022723"/>
    </source>
</evidence>
<keyword evidence="5" id="KW-0408">Iron</keyword>
<keyword evidence="8" id="KW-0456">Lyase</keyword>
<dbReference type="EC" id="4.3.99.3" evidence="8"/>
<keyword evidence="2" id="KW-0004">4Fe-4S</keyword>
<name>A0A6M4H8C3_9PROT</name>
<dbReference type="PANTHER" id="PTHR30352">
    <property type="entry name" value="PYRUVATE FORMATE-LYASE-ACTIVATING ENZYME"/>
    <property type="match status" value="1"/>
</dbReference>
<keyword evidence="3" id="KW-0949">S-adenosyl-L-methionine</keyword>